<dbReference type="GO" id="GO:0005524">
    <property type="term" value="F:ATP binding"/>
    <property type="evidence" value="ECO:0007669"/>
    <property type="project" value="UniProtKB-KW"/>
</dbReference>
<comment type="caution">
    <text evidence="9">The sequence shown here is derived from an EMBL/GenBank/DDBJ whole genome shotgun (WGS) entry which is preliminary data.</text>
</comment>
<evidence type="ECO:0000256" key="1">
    <source>
        <dbReference type="ARBA" id="ARBA00005051"/>
    </source>
</evidence>
<comment type="pathway">
    <text evidence="1">Cofactor biosynthesis; tetrahydrofolate biosynthesis; 2-amino-4-hydroxy-6-hydroxymethyl-7,8-dihydropteridine diphosphate from 7,8-dihydroneopterin triphosphate: step 4/4.</text>
</comment>
<dbReference type="InterPro" id="IPR000550">
    <property type="entry name" value="Hppk"/>
</dbReference>
<dbReference type="Pfam" id="PF01288">
    <property type="entry name" value="HPPK"/>
    <property type="match status" value="1"/>
</dbReference>
<keyword evidence="7" id="KW-0289">Folate biosynthesis</keyword>
<evidence type="ECO:0000256" key="5">
    <source>
        <dbReference type="ARBA" id="ARBA00022777"/>
    </source>
</evidence>
<protein>
    <recommendedName>
        <fullName evidence="2">2-amino-4-hydroxy-6-hydroxymethyldihydropteridine diphosphokinase</fullName>
        <ecNumber evidence="2">2.7.6.3</ecNumber>
    </recommendedName>
</protein>
<dbReference type="Proteomes" id="UP000286680">
    <property type="component" value="Unassembled WGS sequence"/>
</dbReference>
<keyword evidence="10" id="KW-1185">Reference proteome</keyword>
<dbReference type="RefSeq" id="WP_126820505.1">
    <property type="nucleotide sequence ID" value="NZ_PIPS01000006.1"/>
</dbReference>
<dbReference type="GO" id="GO:0046656">
    <property type="term" value="P:folic acid biosynthetic process"/>
    <property type="evidence" value="ECO:0007669"/>
    <property type="project" value="UniProtKB-KW"/>
</dbReference>
<name>A0AA94ECK1_9GAMM</name>
<dbReference type="PANTHER" id="PTHR43071:SF2">
    <property type="entry name" value="2-AMINO-4-HYDROXY-6-HYDROXYMETHYLDIHYDROPTERIDINE PYROPHOSPHOKINASE"/>
    <property type="match status" value="1"/>
</dbReference>
<dbReference type="PANTHER" id="PTHR43071">
    <property type="entry name" value="2-AMINO-4-HYDROXY-6-HYDROXYMETHYLDIHYDROPTERIDINE PYROPHOSPHOKINASE"/>
    <property type="match status" value="1"/>
</dbReference>
<dbReference type="GO" id="GO:0016301">
    <property type="term" value="F:kinase activity"/>
    <property type="evidence" value="ECO:0007669"/>
    <property type="project" value="UniProtKB-KW"/>
</dbReference>
<proteinExistence type="predicted"/>
<sequence>MATVFLGVGSNIDREQHILSGVIALAEQFEWRQRSRVFESRAVGFAGSDFYNLVVEVRTDCSIQQVWQCCKDIEERNGRSPNSPKYSPRSLDIDMLLYDDELNAEHPQLPRAEILENAFVLWPLADIAPNRKHPLVHKTYAQLWREYQGQQQLAPLTDERWLPF</sequence>
<organism evidence="9 10">
    <name type="scientific">Idiomarina aquatica</name>
    <dbReference type="NCBI Taxonomy" id="1327752"/>
    <lineage>
        <taxon>Bacteria</taxon>
        <taxon>Pseudomonadati</taxon>
        <taxon>Pseudomonadota</taxon>
        <taxon>Gammaproteobacteria</taxon>
        <taxon>Alteromonadales</taxon>
        <taxon>Idiomarinaceae</taxon>
        <taxon>Idiomarina</taxon>
    </lineage>
</organism>
<evidence type="ECO:0000256" key="4">
    <source>
        <dbReference type="ARBA" id="ARBA00022741"/>
    </source>
</evidence>
<gene>
    <name evidence="9" type="primary">folK</name>
    <name evidence="9" type="ORF">CWE23_13430</name>
</gene>
<evidence type="ECO:0000256" key="6">
    <source>
        <dbReference type="ARBA" id="ARBA00022840"/>
    </source>
</evidence>
<evidence type="ECO:0000313" key="9">
    <source>
        <dbReference type="EMBL" id="RUO39681.1"/>
    </source>
</evidence>
<dbReference type="Gene3D" id="3.30.70.560">
    <property type="entry name" value="7,8-Dihydro-6-hydroxymethylpterin-pyrophosphokinase HPPK"/>
    <property type="match status" value="1"/>
</dbReference>
<evidence type="ECO:0000256" key="2">
    <source>
        <dbReference type="ARBA" id="ARBA00013253"/>
    </source>
</evidence>
<dbReference type="InterPro" id="IPR035907">
    <property type="entry name" value="Hppk_sf"/>
</dbReference>
<evidence type="ECO:0000313" key="10">
    <source>
        <dbReference type="Proteomes" id="UP000286680"/>
    </source>
</evidence>
<dbReference type="GO" id="GO:0003848">
    <property type="term" value="F:2-amino-4-hydroxy-6-hydroxymethyldihydropteridine diphosphokinase activity"/>
    <property type="evidence" value="ECO:0007669"/>
    <property type="project" value="UniProtKB-EC"/>
</dbReference>
<evidence type="ECO:0000256" key="7">
    <source>
        <dbReference type="ARBA" id="ARBA00022909"/>
    </source>
</evidence>
<keyword evidence="4" id="KW-0547">Nucleotide-binding</keyword>
<dbReference type="AlphaFoldDB" id="A0AA94ECK1"/>
<keyword evidence="5" id="KW-0418">Kinase</keyword>
<keyword evidence="3" id="KW-0808">Transferase</keyword>
<keyword evidence="6" id="KW-0067">ATP-binding</keyword>
<dbReference type="EMBL" id="PIPS01000006">
    <property type="protein sequence ID" value="RUO39681.1"/>
    <property type="molecule type" value="Genomic_DNA"/>
</dbReference>
<dbReference type="SUPFAM" id="SSF55083">
    <property type="entry name" value="6-hydroxymethyl-7,8-dihydropterin pyrophosphokinase, HPPK"/>
    <property type="match status" value="1"/>
</dbReference>
<reference evidence="10" key="1">
    <citation type="journal article" date="2018" name="Front. Microbiol.">
        <title>Genome-Based Analysis Reveals the Taxonomy and Diversity of the Family Idiomarinaceae.</title>
        <authorList>
            <person name="Liu Y."/>
            <person name="Lai Q."/>
            <person name="Shao Z."/>
        </authorList>
    </citation>
    <scope>NUCLEOTIDE SEQUENCE [LARGE SCALE GENOMIC DNA]</scope>
    <source>
        <strain evidence="10">SN-14</strain>
    </source>
</reference>
<feature type="domain" description="7,8-dihydro-6-hydroxymethylpterin-pyrophosphokinase" evidence="8">
    <location>
        <begin position="5"/>
        <end position="129"/>
    </location>
</feature>
<evidence type="ECO:0000259" key="8">
    <source>
        <dbReference type="Pfam" id="PF01288"/>
    </source>
</evidence>
<evidence type="ECO:0000256" key="3">
    <source>
        <dbReference type="ARBA" id="ARBA00022679"/>
    </source>
</evidence>
<dbReference type="EC" id="2.7.6.3" evidence="2"/>
<accession>A0AA94ECK1</accession>
<dbReference type="NCBIfam" id="TIGR01498">
    <property type="entry name" value="folK"/>
    <property type="match status" value="1"/>
</dbReference>